<comment type="caution">
    <text evidence="2">The sequence shown here is derived from an EMBL/GenBank/DDBJ whole genome shotgun (WGS) entry which is preliminary data.</text>
</comment>
<protein>
    <submittedName>
        <fullName evidence="2">Uncharacterized protein</fullName>
    </submittedName>
</protein>
<dbReference type="AlphaFoldDB" id="A0A934SRR4"/>
<dbReference type="RefSeq" id="WP_200591040.1">
    <property type="nucleotide sequence ID" value="NZ_JAEPBG010000002.1"/>
</dbReference>
<proteinExistence type="predicted"/>
<keyword evidence="3" id="KW-1185">Reference proteome</keyword>
<evidence type="ECO:0000313" key="2">
    <source>
        <dbReference type="EMBL" id="MBK4734285.1"/>
    </source>
</evidence>
<reference evidence="2" key="1">
    <citation type="submission" date="2021-01" db="EMBL/GenBank/DDBJ databases">
        <title>Genome sequence of strain Noviherbaspirillum sp. DKR-6.</title>
        <authorList>
            <person name="Chaudhary D.K."/>
        </authorList>
    </citation>
    <scope>NUCLEOTIDE SEQUENCE</scope>
    <source>
        <strain evidence="2">DKR-6</strain>
    </source>
</reference>
<evidence type="ECO:0000313" key="3">
    <source>
        <dbReference type="Proteomes" id="UP000622890"/>
    </source>
</evidence>
<evidence type="ECO:0000256" key="1">
    <source>
        <dbReference type="SAM" id="MobiDB-lite"/>
    </source>
</evidence>
<dbReference type="EMBL" id="JAEPBG010000002">
    <property type="protein sequence ID" value="MBK4734285.1"/>
    <property type="molecule type" value="Genomic_DNA"/>
</dbReference>
<sequence length="45" mass="4842">MASIVVLEQGSVYERRHAGHGTDDDKGSRFEAAAVDGNRADPREA</sequence>
<feature type="compositionally biased region" description="Basic and acidic residues" evidence="1">
    <location>
        <begin position="15"/>
        <end position="29"/>
    </location>
</feature>
<organism evidence="2 3">
    <name type="scientific">Noviherbaspirillum pedocola</name>
    <dbReference type="NCBI Taxonomy" id="2801341"/>
    <lineage>
        <taxon>Bacteria</taxon>
        <taxon>Pseudomonadati</taxon>
        <taxon>Pseudomonadota</taxon>
        <taxon>Betaproteobacteria</taxon>
        <taxon>Burkholderiales</taxon>
        <taxon>Oxalobacteraceae</taxon>
        <taxon>Noviherbaspirillum</taxon>
    </lineage>
</organism>
<accession>A0A934SRR4</accession>
<feature type="region of interest" description="Disordered" evidence="1">
    <location>
        <begin position="15"/>
        <end position="45"/>
    </location>
</feature>
<gene>
    <name evidence="2" type="ORF">JJB74_06680</name>
</gene>
<name>A0A934SRR4_9BURK</name>
<dbReference type="Proteomes" id="UP000622890">
    <property type="component" value="Unassembled WGS sequence"/>
</dbReference>